<dbReference type="EMBL" id="CP146069">
    <property type="protein sequence ID" value="WWR45569.1"/>
    <property type="molecule type" value="Genomic_DNA"/>
</dbReference>
<evidence type="ECO:0000256" key="1">
    <source>
        <dbReference type="SAM" id="MobiDB-lite"/>
    </source>
</evidence>
<gene>
    <name evidence="2" type="ORF">RZ517_12275</name>
</gene>
<protein>
    <recommendedName>
        <fullName evidence="4">D-galactarate dehydratase</fullName>
    </recommendedName>
</protein>
<feature type="region of interest" description="Disordered" evidence="1">
    <location>
        <begin position="28"/>
        <end position="56"/>
    </location>
</feature>
<reference evidence="2 3" key="1">
    <citation type="submission" date="2023-10" db="EMBL/GenBank/DDBJ databases">
        <title>Roseovarius strain S88 nov., isolated from a marine algae.</title>
        <authorList>
            <person name="Lee M.W."/>
            <person name="Lee J.K."/>
            <person name="Kim J.M."/>
            <person name="Choi D.G."/>
            <person name="Baek J.H."/>
            <person name="Bayburt H."/>
            <person name="Jung J.J."/>
            <person name="Han D.M."/>
            <person name="Jeon C.O."/>
        </authorList>
    </citation>
    <scope>NUCLEOTIDE SEQUENCE [LARGE SCALE GENOMIC DNA]</scope>
    <source>
        <strain evidence="2 3">S88</strain>
    </source>
</reference>
<evidence type="ECO:0008006" key="4">
    <source>
        <dbReference type="Google" id="ProtNLM"/>
    </source>
</evidence>
<keyword evidence="3" id="KW-1185">Reference proteome</keyword>
<proteinExistence type="predicted"/>
<dbReference type="Proteomes" id="UP001364156">
    <property type="component" value="Chromosome"/>
</dbReference>
<evidence type="ECO:0000313" key="2">
    <source>
        <dbReference type="EMBL" id="WWR45569.1"/>
    </source>
</evidence>
<dbReference type="RefSeq" id="WP_338548494.1">
    <property type="nucleotide sequence ID" value="NZ_CP146069.1"/>
</dbReference>
<dbReference type="PROSITE" id="PS51257">
    <property type="entry name" value="PROKAR_LIPOPROTEIN"/>
    <property type="match status" value="1"/>
</dbReference>
<accession>A0ABZ2HH84</accession>
<name>A0ABZ2HH84_9RHOB</name>
<organism evidence="2 3">
    <name type="scientific">Roseovarius phycicola</name>
    <dbReference type="NCBI Taxonomy" id="3080976"/>
    <lineage>
        <taxon>Bacteria</taxon>
        <taxon>Pseudomonadati</taxon>
        <taxon>Pseudomonadota</taxon>
        <taxon>Alphaproteobacteria</taxon>
        <taxon>Rhodobacterales</taxon>
        <taxon>Roseobacteraceae</taxon>
        <taxon>Roseovarius</taxon>
    </lineage>
</organism>
<sequence>MRHVFLVILSSFVLVGCAVLPESWRPAADKSDQATSEDSELPSEAQASGGVAPPADARTVEAFDTTTKQERAAAVVGPSGGEKRLGSTIAALGDVAEPGLWIKTPLVDAPAKGRVSHAPTGSSVAVDLIPLEADAGAGSQLSLAVMRLLQVGLTDLPEVEVYLSGS</sequence>
<evidence type="ECO:0000313" key="3">
    <source>
        <dbReference type="Proteomes" id="UP001364156"/>
    </source>
</evidence>